<keyword evidence="6" id="KW-0460">Magnesium</keyword>
<evidence type="ECO:0000256" key="3">
    <source>
        <dbReference type="ARBA" id="ARBA00012146"/>
    </source>
</evidence>
<evidence type="ECO:0000256" key="5">
    <source>
        <dbReference type="ARBA" id="ARBA00022801"/>
    </source>
</evidence>
<reference evidence="7" key="1">
    <citation type="submission" date="2022-07" db="EMBL/GenBank/DDBJ databases">
        <title>Phylogenomic reconstructions and comparative analyses of Kickxellomycotina fungi.</title>
        <authorList>
            <person name="Reynolds N.K."/>
            <person name="Stajich J.E."/>
            <person name="Barry K."/>
            <person name="Grigoriev I.V."/>
            <person name="Crous P."/>
            <person name="Smith M.E."/>
        </authorList>
    </citation>
    <scope>NUCLEOTIDE SEQUENCE</scope>
    <source>
        <strain evidence="7">IMI 214461</strain>
    </source>
</reference>
<dbReference type="GO" id="GO:0006796">
    <property type="term" value="P:phosphate-containing compound metabolic process"/>
    <property type="evidence" value="ECO:0007669"/>
    <property type="project" value="InterPro"/>
</dbReference>
<proteinExistence type="inferred from homology"/>
<dbReference type="PROSITE" id="PS00387">
    <property type="entry name" value="PPASE"/>
    <property type="match status" value="1"/>
</dbReference>
<keyword evidence="8" id="KW-1185">Reference proteome</keyword>
<dbReference type="GO" id="GO:0004427">
    <property type="term" value="F:inorganic diphosphate phosphatase activity"/>
    <property type="evidence" value="ECO:0007669"/>
    <property type="project" value="UniProtKB-EC"/>
</dbReference>
<evidence type="ECO:0000256" key="4">
    <source>
        <dbReference type="ARBA" id="ARBA00022723"/>
    </source>
</evidence>
<dbReference type="PANTHER" id="PTHR10286">
    <property type="entry name" value="INORGANIC PYROPHOSPHATASE"/>
    <property type="match status" value="1"/>
</dbReference>
<dbReference type="Pfam" id="PF00719">
    <property type="entry name" value="Pyrophosphatase"/>
    <property type="match status" value="1"/>
</dbReference>
<dbReference type="AlphaFoldDB" id="A0A9W8B8D0"/>
<gene>
    <name evidence="7" type="primary">PPA1</name>
    <name evidence="7" type="ORF">H4R26_005624</name>
</gene>
<name>A0A9W8B8D0_9FUNG</name>
<dbReference type="SUPFAM" id="SSF50324">
    <property type="entry name" value="Inorganic pyrophosphatase"/>
    <property type="match status" value="1"/>
</dbReference>
<evidence type="ECO:0000256" key="2">
    <source>
        <dbReference type="ARBA" id="ARBA00006220"/>
    </source>
</evidence>
<protein>
    <recommendedName>
        <fullName evidence="3">inorganic diphosphatase</fullName>
        <ecNumber evidence="3">3.6.1.1</ecNumber>
    </recommendedName>
</protein>
<comment type="cofactor">
    <cofactor evidence="1">
        <name>Mg(2+)</name>
        <dbReference type="ChEBI" id="CHEBI:18420"/>
    </cofactor>
</comment>
<keyword evidence="4" id="KW-0479">Metal-binding</keyword>
<evidence type="ECO:0000313" key="7">
    <source>
        <dbReference type="EMBL" id="KAJ1997992.1"/>
    </source>
</evidence>
<dbReference type="OrthoDB" id="1608002at2759"/>
<dbReference type="InterPro" id="IPR036649">
    <property type="entry name" value="Pyrophosphatase_sf"/>
</dbReference>
<dbReference type="Gene3D" id="3.90.80.10">
    <property type="entry name" value="Inorganic pyrophosphatase"/>
    <property type="match status" value="1"/>
</dbReference>
<comment type="caution">
    <text evidence="7">The sequence shown here is derived from an EMBL/GenBank/DDBJ whole genome shotgun (WGS) entry which is preliminary data.</text>
</comment>
<dbReference type="EC" id="3.6.1.1" evidence="3"/>
<evidence type="ECO:0000256" key="6">
    <source>
        <dbReference type="ARBA" id="ARBA00022842"/>
    </source>
</evidence>
<dbReference type="Proteomes" id="UP001150907">
    <property type="component" value="Unassembled WGS sequence"/>
</dbReference>
<feature type="non-terminal residue" evidence="7">
    <location>
        <position position="1"/>
    </location>
</feature>
<dbReference type="CDD" id="cd00412">
    <property type="entry name" value="pyrophosphatase"/>
    <property type="match status" value="1"/>
</dbReference>
<dbReference type="EMBL" id="JANBQF010001118">
    <property type="protein sequence ID" value="KAJ1997992.1"/>
    <property type="molecule type" value="Genomic_DNA"/>
</dbReference>
<evidence type="ECO:0000313" key="8">
    <source>
        <dbReference type="Proteomes" id="UP001150907"/>
    </source>
</evidence>
<sequence>HGGPVGDLAHRVYFARGDKPISPWHDIPLLADAASREYNMVCEVPRWSNAKLEIDTKAPFNPIKQDSKKGRPRYVADVFPYKGYIWNYGALPQTFEDPDHRDADTGCLGDSDPVDVVEVGQAICAEGSVHRIKVLGLLALIDGGETDWKVFAIRADDPLASKVNSVSCLDRYMPGLVNATVDWFSKYKVPDGKPLNGWAFDGEPRDAVSASIHVKPHIADSNCACSMPLI</sequence>
<keyword evidence="5 7" id="KW-0378">Hydrolase</keyword>
<comment type="similarity">
    <text evidence="2">Belongs to the PPase family.</text>
</comment>
<organism evidence="7 8">
    <name type="scientific">Coemansia thaxteri</name>
    <dbReference type="NCBI Taxonomy" id="2663907"/>
    <lineage>
        <taxon>Eukaryota</taxon>
        <taxon>Fungi</taxon>
        <taxon>Fungi incertae sedis</taxon>
        <taxon>Zoopagomycota</taxon>
        <taxon>Kickxellomycotina</taxon>
        <taxon>Kickxellomycetes</taxon>
        <taxon>Kickxellales</taxon>
        <taxon>Kickxellaceae</taxon>
        <taxon>Coemansia</taxon>
    </lineage>
</organism>
<dbReference type="GO" id="GO:0000287">
    <property type="term" value="F:magnesium ion binding"/>
    <property type="evidence" value="ECO:0007669"/>
    <property type="project" value="InterPro"/>
</dbReference>
<dbReference type="GO" id="GO:0005737">
    <property type="term" value="C:cytoplasm"/>
    <property type="evidence" value="ECO:0007669"/>
    <property type="project" value="InterPro"/>
</dbReference>
<accession>A0A9W8B8D0</accession>
<dbReference type="InterPro" id="IPR008162">
    <property type="entry name" value="Pyrophosphatase"/>
</dbReference>
<evidence type="ECO:0000256" key="1">
    <source>
        <dbReference type="ARBA" id="ARBA00001946"/>
    </source>
</evidence>